<dbReference type="Pfam" id="PF01042">
    <property type="entry name" value="Ribonuc_L-PSP"/>
    <property type="match status" value="1"/>
</dbReference>
<reference evidence="2 3" key="1">
    <citation type="journal article" date="2023" name="Commun. Biol.">
        <title>Genome analysis of Parmales, the sister group of diatoms, reveals the evolutionary specialization of diatoms from phago-mixotrophs to photoautotrophs.</title>
        <authorList>
            <person name="Ban H."/>
            <person name="Sato S."/>
            <person name="Yoshikawa S."/>
            <person name="Yamada K."/>
            <person name="Nakamura Y."/>
            <person name="Ichinomiya M."/>
            <person name="Sato N."/>
            <person name="Blanc-Mathieu R."/>
            <person name="Endo H."/>
            <person name="Kuwata A."/>
            <person name="Ogata H."/>
        </authorList>
    </citation>
    <scope>NUCLEOTIDE SEQUENCE [LARGE SCALE GENOMIC DNA]</scope>
</reference>
<dbReference type="InterPro" id="IPR013813">
    <property type="entry name" value="Endoribo_LPSP/chorism_mut-like"/>
</dbReference>
<evidence type="ECO:0000313" key="2">
    <source>
        <dbReference type="EMBL" id="GMI38766.1"/>
    </source>
</evidence>
<organism evidence="2 3">
    <name type="scientific">Tetraparma gracilis</name>
    <dbReference type="NCBI Taxonomy" id="2962635"/>
    <lineage>
        <taxon>Eukaryota</taxon>
        <taxon>Sar</taxon>
        <taxon>Stramenopiles</taxon>
        <taxon>Ochrophyta</taxon>
        <taxon>Bolidophyceae</taxon>
        <taxon>Parmales</taxon>
        <taxon>Triparmaceae</taxon>
        <taxon>Tetraparma</taxon>
    </lineage>
</organism>
<dbReference type="InterPro" id="IPR006175">
    <property type="entry name" value="YjgF/YER057c/UK114"/>
</dbReference>
<protein>
    <recommendedName>
        <fullName evidence="1">Endoribonuclease L-PSP/chorismate mutase-like domain-containing protein</fullName>
    </recommendedName>
</protein>
<dbReference type="InterPro" id="IPR035709">
    <property type="entry name" value="YoaB-like"/>
</dbReference>
<dbReference type="CDD" id="cd02199">
    <property type="entry name" value="YjgF_YER057c_UK114_like_1"/>
    <property type="match status" value="1"/>
</dbReference>
<accession>A0ABQ6N226</accession>
<dbReference type="Proteomes" id="UP001165060">
    <property type="component" value="Unassembled WGS sequence"/>
</dbReference>
<evidence type="ECO:0000313" key="3">
    <source>
        <dbReference type="Proteomes" id="UP001165060"/>
    </source>
</evidence>
<keyword evidence="3" id="KW-1185">Reference proteome</keyword>
<dbReference type="EMBL" id="BRYB01003561">
    <property type="protein sequence ID" value="GMI38766.1"/>
    <property type="molecule type" value="Genomic_DNA"/>
</dbReference>
<name>A0ABQ6N226_9STRA</name>
<dbReference type="PANTHER" id="PTHR43760:SF1">
    <property type="entry name" value="ENDORIBONUCLEASE L-PSP_CHORISMATE MUTASE-LIKE DOMAIN-CONTAINING PROTEIN"/>
    <property type="match status" value="1"/>
</dbReference>
<comment type="caution">
    <text evidence="2">The sequence shown here is derived from an EMBL/GenBank/DDBJ whole genome shotgun (WGS) entry which is preliminary data.</text>
</comment>
<dbReference type="PANTHER" id="PTHR43760">
    <property type="entry name" value="ENDORIBONUCLEASE-RELATED"/>
    <property type="match status" value="1"/>
</dbReference>
<proteinExistence type="predicted"/>
<evidence type="ECO:0000259" key="1">
    <source>
        <dbReference type="Pfam" id="PF14588"/>
    </source>
</evidence>
<dbReference type="Pfam" id="PF14588">
    <property type="entry name" value="YjgF_endoribonc"/>
    <property type="match status" value="1"/>
</dbReference>
<gene>
    <name evidence="2" type="ORF">TeGR_g1307</name>
</gene>
<feature type="domain" description="Endoribonuclease L-PSP/chorismate mutase-like" evidence="1">
    <location>
        <begin position="6"/>
        <end position="124"/>
    </location>
</feature>
<dbReference type="SUPFAM" id="SSF55298">
    <property type="entry name" value="YjgF-like"/>
    <property type="match status" value="2"/>
</dbReference>
<dbReference type="InterPro" id="IPR035959">
    <property type="entry name" value="RutC-like_sf"/>
</dbReference>
<sequence length="252" mass="26468">MGGSDANYLPYKRVGDTLYLSGHLPLSNAGSLTTGRLGAGLDVPAGQAAARLCALNLLASMEEAAGGLENVRGVTKVFGLVNSADGFEEQHLVLNGCSDLLCEVLGEKGIHARSAVGVNALPLGMAVEIEAVVELEPRLGRLAVEDPRMSGVVEDGGTVYLSGQVPADAEAGIEEQVRSTLGKVDALLALAGTDKSRLVSAQIWIKSMGDFEAMNRVWNGWIDPENKPVRACVEAEMARPGILFEVMVVAKK</sequence>
<dbReference type="Gene3D" id="3.30.1330.40">
    <property type="entry name" value="RutC-like"/>
    <property type="match status" value="2"/>
</dbReference>
<dbReference type="CDD" id="cd06150">
    <property type="entry name" value="YjgF_YER057c_UK114_like_2"/>
    <property type="match status" value="1"/>
</dbReference>